<evidence type="ECO:0000313" key="1">
    <source>
        <dbReference type="EMBL" id="CAB9529311.1"/>
    </source>
</evidence>
<comment type="caution">
    <text evidence="1">The sequence shown here is derived from an EMBL/GenBank/DDBJ whole genome shotgun (WGS) entry which is preliminary data.</text>
</comment>
<evidence type="ECO:0000313" key="2">
    <source>
        <dbReference type="Proteomes" id="UP001153069"/>
    </source>
</evidence>
<accession>A0A9N8EXZ3</accession>
<gene>
    <name evidence="1" type="ORF">SEMRO_2462_G328360.1</name>
</gene>
<keyword evidence="2" id="KW-1185">Reference proteome</keyword>
<protein>
    <submittedName>
        <fullName evidence="1">Uncharacterized protein</fullName>
    </submittedName>
</protein>
<reference evidence="1" key="1">
    <citation type="submission" date="2020-06" db="EMBL/GenBank/DDBJ databases">
        <authorList>
            <consortium name="Plant Systems Biology data submission"/>
        </authorList>
    </citation>
    <scope>NUCLEOTIDE SEQUENCE</scope>
    <source>
        <strain evidence="1">D6</strain>
    </source>
</reference>
<name>A0A9N8EXZ3_9STRA</name>
<proteinExistence type="predicted"/>
<dbReference type="OrthoDB" id="46953at2759"/>
<sequence length="367" mass="40938">MLSEMTSYICSMVDLDANRFYSISRPPTGELLHQHCPIRDLAASWDATTVLLECHNVGEAEREKLQSAIIGTLQAYPVVYGDEGVAWLDPDHLQEPSNIAHSALYLLAWLGAVRLDFALPHDNDIVNGLTRGILSRQGLEGAFKSSFLSDDVYTGIDFFPGEAMVGLMQVYQHQPEASANYCALEDSIRERILSSMHQAFRFYSNYYHQGDTDTNYNIWQIQAFTRFWNALLQAEQTGNGKQAEQEIAAYILDMCEDIPKSVSWKLLKRGRSFYPNLQTVEIACGLDALAQGLGVAAHYGKDEELYLLKHYSNHALQFLLHVQEQVPQDALVGHGGLGFGGVQVLEQRLDVTGHAMSALVGLIRPTK</sequence>
<dbReference type="EMBL" id="CAICTM010002460">
    <property type="protein sequence ID" value="CAB9529311.1"/>
    <property type="molecule type" value="Genomic_DNA"/>
</dbReference>
<dbReference type="AlphaFoldDB" id="A0A9N8EXZ3"/>
<organism evidence="1 2">
    <name type="scientific">Seminavis robusta</name>
    <dbReference type="NCBI Taxonomy" id="568900"/>
    <lineage>
        <taxon>Eukaryota</taxon>
        <taxon>Sar</taxon>
        <taxon>Stramenopiles</taxon>
        <taxon>Ochrophyta</taxon>
        <taxon>Bacillariophyta</taxon>
        <taxon>Bacillariophyceae</taxon>
        <taxon>Bacillariophycidae</taxon>
        <taxon>Naviculales</taxon>
        <taxon>Naviculaceae</taxon>
        <taxon>Seminavis</taxon>
    </lineage>
</organism>
<dbReference type="Proteomes" id="UP001153069">
    <property type="component" value="Unassembled WGS sequence"/>
</dbReference>